<feature type="transmembrane region" description="Helical" evidence="1">
    <location>
        <begin position="35"/>
        <end position="54"/>
    </location>
</feature>
<feature type="transmembrane region" description="Helical" evidence="1">
    <location>
        <begin position="117"/>
        <end position="137"/>
    </location>
</feature>
<dbReference type="EMBL" id="FUWX01000013">
    <property type="protein sequence ID" value="SJZ86750.1"/>
    <property type="molecule type" value="Genomic_DNA"/>
</dbReference>
<dbReference type="RefSeq" id="WP_078694245.1">
    <property type="nucleotide sequence ID" value="NZ_FUWX01000013.1"/>
</dbReference>
<sequence>MKIGNLVILIIAFIIFLLLSYSFNNKCQKKYNKNLFLTHQFIVLLISICLYVGSILKSDFGKNITGLVKVSFGLGIVLTIYSIIRSYLETDVLYGTISLILTIFILILGTGLGVISLLYILPVLSVIGFIIIFFKIFSTKKKKHI</sequence>
<keyword evidence="1" id="KW-0472">Membrane</keyword>
<keyword evidence="1" id="KW-0812">Transmembrane</keyword>
<name>A0A1T4P575_9FUSO</name>
<dbReference type="AlphaFoldDB" id="A0A1T4P575"/>
<feature type="transmembrane region" description="Helical" evidence="1">
    <location>
        <begin position="91"/>
        <end position="111"/>
    </location>
</feature>
<proteinExistence type="predicted"/>
<evidence type="ECO:0000256" key="1">
    <source>
        <dbReference type="SAM" id="Phobius"/>
    </source>
</evidence>
<dbReference type="STRING" id="180163.SAMN02745174_01782"/>
<feature type="transmembrane region" description="Helical" evidence="1">
    <location>
        <begin position="66"/>
        <end position="84"/>
    </location>
</feature>
<accession>A0A1T4P575</accession>
<protein>
    <submittedName>
        <fullName evidence="2">Uncharacterized protein</fullName>
    </submittedName>
</protein>
<dbReference type="Proteomes" id="UP000191153">
    <property type="component" value="Unassembled WGS sequence"/>
</dbReference>
<feature type="transmembrane region" description="Helical" evidence="1">
    <location>
        <begin position="6"/>
        <end position="23"/>
    </location>
</feature>
<keyword evidence="1" id="KW-1133">Transmembrane helix</keyword>
<evidence type="ECO:0000313" key="2">
    <source>
        <dbReference type="EMBL" id="SJZ86750.1"/>
    </source>
</evidence>
<organism evidence="2 3">
    <name type="scientific">Cetobacterium ceti</name>
    <dbReference type="NCBI Taxonomy" id="180163"/>
    <lineage>
        <taxon>Bacteria</taxon>
        <taxon>Fusobacteriati</taxon>
        <taxon>Fusobacteriota</taxon>
        <taxon>Fusobacteriia</taxon>
        <taxon>Fusobacteriales</taxon>
        <taxon>Fusobacteriaceae</taxon>
        <taxon>Cetobacterium</taxon>
    </lineage>
</organism>
<gene>
    <name evidence="2" type="ORF">SAMN02745174_01782</name>
</gene>
<reference evidence="2 3" key="1">
    <citation type="submission" date="2017-02" db="EMBL/GenBank/DDBJ databases">
        <authorList>
            <person name="Peterson S.W."/>
        </authorList>
    </citation>
    <scope>NUCLEOTIDE SEQUENCE [LARGE SCALE GENOMIC DNA]</scope>
    <source>
        <strain evidence="2 3">ATCC 700028</strain>
    </source>
</reference>
<evidence type="ECO:0000313" key="3">
    <source>
        <dbReference type="Proteomes" id="UP000191153"/>
    </source>
</evidence>
<keyword evidence="3" id="KW-1185">Reference proteome</keyword>